<reference evidence="3 4" key="1">
    <citation type="journal article" date="2023" name="Plants (Basel)">
        <title>Bridging the Gap: Combining Genomics and Transcriptomics Approaches to Understand Stylosanthes scabra, an Orphan Legume from the Brazilian Caatinga.</title>
        <authorList>
            <person name="Ferreira-Neto J.R.C."/>
            <person name="da Silva M.D."/>
            <person name="Binneck E."/>
            <person name="de Melo N.F."/>
            <person name="da Silva R.H."/>
            <person name="de Melo A.L.T.M."/>
            <person name="Pandolfi V."/>
            <person name="Bustamante F.O."/>
            <person name="Brasileiro-Vidal A.C."/>
            <person name="Benko-Iseppon A.M."/>
        </authorList>
    </citation>
    <scope>NUCLEOTIDE SEQUENCE [LARGE SCALE GENOMIC DNA]</scope>
    <source>
        <tissue evidence="3">Leaves</tissue>
    </source>
</reference>
<accession>A0ABU6QNA2</accession>
<dbReference type="PANTHER" id="PTHR10353">
    <property type="entry name" value="GLYCOSYL HYDROLASE"/>
    <property type="match status" value="1"/>
</dbReference>
<dbReference type="PRINTS" id="PR00131">
    <property type="entry name" value="GLHYDRLASE1"/>
</dbReference>
<dbReference type="Proteomes" id="UP001341840">
    <property type="component" value="Unassembled WGS sequence"/>
</dbReference>
<sequence length="241" mass="28142">MVPLYDTELDHDAAQRAIDFMFGWFMDPLTRGEYPSSMRSLVGSRLPKFTNNESNLVRGSFDFIGLNYYTTNYATDAPQLRDANPSFITDFLVNTTTERNGKPIGPRAYSKWLFVYPQGILELLLYTKAKYNNPIIYITENGIDEFNDPTLTLEEALNDTTRIDYYYSHLYNIQTAIKNGVNVKGYFAWSLIDNFEWSKGYTSRFGIYFADYENDLKRYPKKSAIWFQNFLIKDKPHHGYI</sequence>
<comment type="caution">
    <text evidence="3">The sequence shown here is derived from an EMBL/GenBank/DDBJ whole genome shotgun (WGS) entry which is preliminary data.</text>
</comment>
<dbReference type="InterPro" id="IPR017853">
    <property type="entry name" value="GH"/>
</dbReference>
<dbReference type="EMBL" id="JASCZI010000686">
    <property type="protein sequence ID" value="MED6112977.1"/>
    <property type="molecule type" value="Genomic_DNA"/>
</dbReference>
<evidence type="ECO:0000256" key="2">
    <source>
        <dbReference type="RuleBase" id="RU003690"/>
    </source>
</evidence>
<proteinExistence type="inferred from homology"/>
<evidence type="ECO:0000313" key="4">
    <source>
        <dbReference type="Proteomes" id="UP001341840"/>
    </source>
</evidence>
<dbReference type="PANTHER" id="PTHR10353:SF327">
    <property type="entry name" value="GLYCOSIDE HYDROLASE FAMILY 1 PROTEIN"/>
    <property type="match status" value="1"/>
</dbReference>
<dbReference type="Gene3D" id="3.20.20.80">
    <property type="entry name" value="Glycosidases"/>
    <property type="match status" value="1"/>
</dbReference>
<dbReference type="Pfam" id="PF00232">
    <property type="entry name" value="Glyco_hydro_1"/>
    <property type="match status" value="1"/>
</dbReference>
<dbReference type="SUPFAM" id="SSF51445">
    <property type="entry name" value="(Trans)glycosidases"/>
    <property type="match status" value="1"/>
</dbReference>
<evidence type="ECO:0000256" key="1">
    <source>
        <dbReference type="ARBA" id="ARBA00010838"/>
    </source>
</evidence>
<keyword evidence="4" id="KW-1185">Reference proteome</keyword>
<gene>
    <name evidence="3" type="primary">BGLU12_14</name>
    <name evidence="3" type="ORF">PIB30_066772</name>
</gene>
<comment type="similarity">
    <text evidence="1 2">Belongs to the glycosyl hydrolase 1 family.</text>
</comment>
<protein>
    <submittedName>
        <fullName evidence="3">Beta-glucosidase 12</fullName>
    </submittedName>
</protein>
<dbReference type="InterPro" id="IPR001360">
    <property type="entry name" value="Glyco_hydro_1"/>
</dbReference>
<name>A0ABU6QNA2_9FABA</name>
<evidence type="ECO:0000313" key="3">
    <source>
        <dbReference type="EMBL" id="MED6112977.1"/>
    </source>
</evidence>
<organism evidence="3 4">
    <name type="scientific">Stylosanthes scabra</name>
    <dbReference type="NCBI Taxonomy" id="79078"/>
    <lineage>
        <taxon>Eukaryota</taxon>
        <taxon>Viridiplantae</taxon>
        <taxon>Streptophyta</taxon>
        <taxon>Embryophyta</taxon>
        <taxon>Tracheophyta</taxon>
        <taxon>Spermatophyta</taxon>
        <taxon>Magnoliopsida</taxon>
        <taxon>eudicotyledons</taxon>
        <taxon>Gunneridae</taxon>
        <taxon>Pentapetalae</taxon>
        <taxon>rosids</taxon>
        <taxon>fabids</taxon>
        <taxon>Fabales</taxon>
        <taxon>Fabaceae</taxon>
        <taxon>Papilionoideae</taxon>
        <taxon>50 kb inversion clade</taxon>
        <taxon>dalbergioids sensu lato</taxon>
        <taxon>Dalbergieae</taxon>
        <taxon>Pterocarpus clade</taxon>
        <taxon>Stylosanthes</taxon>
    </lineage>
</organism>